<evidence type="ECO:0000259" key="3">
    <source>
        <dbReference type="PROSITE" id="PS50263"/>
    </source>
</evidence>
<evidence type="ECO:0000256" key="2">
    <source>
        <dbReference type="ARBA" id="ARBA00022801"/>
    </source>
</evidence>
<gene>
    <name evidence="4" type="ORF">FHS55_001815</name>
</gene>
<dbReference type="InterPro" id="IPR001110">
    <property type="entry name" value="UPF0012_CS"/>
</dbReference>
<dbReference type="PROSITE" id="PS50263">
    <property type="entry name" value="CN_HYDROLASE"/>
    <property type="match status" value="1"/>
</dbReference>
<dbReference type="InterPro" id="IPR036526">
    <property type="entry name" value="C-N_Hydrolase_sf"/>
</dbReference>
<keyword evidence="2 4" id="KW-0378">Hydrolase</keyword>
<comment type="caution">
    <text evidence="4">The sequence shown here is derived from an EMBL/GenBank/DDBJ whole genome shotgun (WGS) entry which is preliminary data.</text>
</comment>
<dbReference type="AlphaFoldDB" id="A0A839Z8R7"/>
<dbReference type="GO" id="GO:0033388">
    <property type="term" value="P:putrescine biosynthetic process from arginine"/>
    <property type="evidence" value="ECO:0007669"/>
    <property type="project" value="TreeGrafter"/>
</dbReference>
<dbReference type="PROSITE" id="PS01227">
    <property type="entry name" value="UPF0012"/>
    <property type="match status" value="1"/>
</dbReference>
<name>A0A839Z8R7_9HYPH</name>
<dbReference type="Pfam" id="PF00795">
    <property type="entry name" value="CN_hydrolase"/>
    <property type="match status" value="1"/>
</dbReference>
<sequence length="268" mass="28538">MRIALLQTAGDPENRPAANLDRLDAAAARAAAAGARLLVAPEMFLSGYNIGREAALAAAEPSDGPSARRAADIARHHGIALAYGYPEIGEGGVIYNSALLLDRDGRTLLNFRKTHLFGDIDRAMFAPGEGTAELAEIDGLKIGLLICYDVEFPEVVRALALGGADLVLVPTANMKPYDAVSLFVVPARSFENELFVAYANRCGREGELDYMGLSCVGDPQGGNLVLAGDGEELVLADLDPERLKTARALSTHLPDRRPDVYRRLIPGG</sequence>
<dbReference type="InterPro" id="IPR003010">
    <property type="entry name" value="C-N_Hydrolase"/>
</dbReference>
<dbReference type="InterPro" id="IPR050345">
    <property type="entry name" value="Aliph_Amidase/BUP"/>
</dbReference>
<dbReference type="PANTHER" id="PTHR43674">
    <property type="entry name" value="NITRILASE C965.09-RELATED"/>
    <property type="match status" value="1"/>
</dbReference>
<dbReference type="EMBL" id="JACICD010000003">
    <property type="protein sequence ID" value="MBB3771216.1"/>
    <property type="molecule type" value="Genomic_DNA"/>
</dbReference>
<organism evidence="4 5">
    <name type="scientific">Ancylobacter tetraedralis</name>
    <dbReference type="NCBI Taxonomy" id="217068"/>
    <lineage>
        <taxon>Bacteria</taxon>
        <taxon>Pseudomonadati</taxon>
        <taxon>Pseudomonadota</taxon>
        <taxon>Alphaproteobacteria</taxon>
        <taxon>Hyphomicrobiales</taxon>
        <taxon>Xanthobacteraceae</taxon>
        <taxon>Ancylobacter</taxon>
    </lineage>
</organism>
<dbReference type="Proteomes" id="UP000533469">
    <property type="component" value="Unassembled WGS sequence"/>
</dbReference>
<dbReference type="PANTHER" id="PTHR43674:SF2">
    <property type="entry name" value="BETA-UREIDOPROPIONASE"/>
    <property type="match status" value="1"/>
</dbReference>
<evidence type="ECO:0000313" key="5">
    <source>
        <dbReference type="Proteomes" id="UP000533469"/>
    </source>
</evidence>
<dbReference type="RefSeq" id="WP_183189400.1">
    <property type="nucleotide sequence ID" value="NZ_JACICD010000003.1"/>
</dbReference>
<reference evidence="4 5" key="1">
    <citation type="submission" date="2020-08" db="EMBL/GenBank/DDBJ databases">
        <title>Genomic Encyclopedia of Type Strains, Phase IV (KMG-IV): sequencing the most valuable type-strain genomes for metagenomic binning, comparative biology and taxonomic classification.</title>
        <authorList>
            <person name="Goeker M."/>
        </authorList>
    </citation>
    <scope>NUCLEOTIDE SEQUENCE [LARGE SCALE GENOMIC DNA]</scope>
    <source>
        <strain evidence="4 5">DSM 5895</strain>
    </source>
</reference>
<proteinExistence type="inferred from homology"/>
<evidence type="ECO:0000313" key="4">
    <source>
        <dbReference type="EMBL" id="MBB3771216.1"/>
    </source>
</evidence>
<dbReference type="CDD" id="cd07576">
    <property type="entry name" value="R-amidase_like"/>
    <property type="match status" value="1"/>
</dbReference>
<dbReference type="GO" id="GO:0050126">
    <property type="term" value="F:N-carbamoylputrescine amidase activity"/>
    <property type="evidence" value="ECO:0007669"/>
    <property type="project" value="TreeGrafter"/>
</dbReference>
<protein>
    <submittedName>
        <fullName evidence="4">Putative amidohydrolase</fullName>
    </submittedName>
</protein>
<dbReference type="SUPFAM" id="SSF56317">
    <property type="entry name" value="Carbon-nitrogen hydrolase"/>
    <property type="match status" value="1"/>
</dbReference>
<dbReference type="Gene3D" id="3.60.110.10">
    <property type="entry name" value="Carbon-nitrogen hydrolase"/>
    <property type="match status" value="1"/>
</dbReference>
<dbReference type="InterPro" id="IPR044083">
    <property type="entry name" value="RamA-like"/>
</dbReference>
<feature type="domain" description="CN hydrolase" evidence="3">
    <location>
        <begin position="1"/>
        <end position="240"/>
    </location>
</feature>
<evidence type="ECO:0000256" key="1">
    <source>
        <dbReference type="ARBA" id="ARBA00010613"/>
    </source>
</evidence>
<keyword evidence="5" id="KW-1185">Reference proteome</keyword>
<comment type="similarity">
    <text evidence="1">Belongs to the carbon-nitrogen hydrolase superfamily. NIT1/NIT2 family.</text>
</comment>
<accession>A0A839Z8R7</accession>